<dbReference type="GO" id="GO:0003677">
    <property type="term" value="F:DNA binding"/>
    <property type="evidence" value="ECO:0007669"/>
    <property type="project" value="UniProtKB-KW"/>
</dbReference>
<dbReference type="PRINTS" id="PR00038">
    <property type="entry name" value="HTHLUXR"/>
</dbReference>
<feature type="region of interest" description="Disordered" evidence="4">
    <location>
        <begin position="1"/>
        <end position="22"/>
    </location>
</feature>
<protein>
    <recommendedName>
        <fullName evidence="5">HTH luxR-type domain-containing protein</fullName>
    </recommendedName>
</protein>
<dbReference type="InterPro" id="IPR016032">
    <property type="entry name" value="Sig_transdc_resp-reg_C-effctor"/>
</dbReference>
<evidence type="ECO:0000259" key="5">
    <source>
        <dbReference type="PROSITE" id="PS50043"/>
    </source>
</evidence>
<dbReference type="GO" id="GO:0006355">
    <property type="term" value="P:regulation of DNA-templated transcription"/>
    <property type="evidence" value="ECO:0007669"/>
    <property type="project" value="InterPro"/>
</dbReference>
<evidence type="ECO:0000313" key="6">
    <source>
        <dbReference type="EMBL" id="PWF48490.1"/>
    </source>
</evidence>
<dbReference type="SMART" id="SM00421">
    <property type="entry name" value="HTH_LUXR"/>
    <property type="match status" value="1"/>
</dbReference>
<dbReference type="PANTHER" id="PTHR44688:SF16">
    <property type="entry name" value="DNA-BINDING TRANSCRIPTIONAL ACTIVATOR DEVR_DOSR"/>
    <property type="match status" value="1"/>
</dbReference>
<dbReference type="Gene3D" id="1.10.10.10">
    <property type="entry name" value="Winged helix-like DNA-binding domain superfamily/Winged helix DNA-binding domain"/>
    <property type="match status" value="1"/>
</dbReference>
<dbReference type="PANTHER" id="PTHR44688">
    <property type="entry name" value="DNA-BINDING TRANSCRIPTIONAL ACTIVATOR DEVR_DOSR"/>
    <property type="match status" value="1"/>
</dbReference>
<dbReference type="EMBL" id="PXWF02000191">
    <property type="protein sequence ID" value="PWF48490.1"/>
    <property type="molecule type" value="Genomic_DNA"/>
</dbReference>
<dbReference type="Pfam" id="PF00196">
    <property type="entry name" value="GerE"/>
    <property type="match status" value="1"/>
</dbReference>
<proteinExistence type="predicted"/>
<dbReference type="InterPro" id="IPR036693">
    <property type="entry name" value="TF_LuxR_autoind-bd_dom_sf"/>
</dbReference>
<dbReference type="OrthoDB" id="135231at2"/>
<dbReference type="SUPFAM" id="SSF46894">
    <property type="entry name" value="C-terminal effector domain of the bipartite response regulators"/>
    <property type="match status" value="1"/>
</dbReference>
<evidence type="ECO:0000313" key="7">
    <source>
        <dbReference type="Proteomes" id="UP000241421"/>
    </source>
</evidence>
<dbReference type="InterPro" id="IPR036388">
    <property type="entry name" value="WH-like_DNA-bd_sf"/>
</dbReference>
<gene>
    <name evidence="6" type="ORF">C7C56_011685</name>
</gene>
<dbReference type="InterPro" id="IPR000792">
    <property type="entry name" value="Tscrpt_reg_LuxR_C"/>
</dbReference>
<dbReference type="PROSITE" id="PS50043">
    <property type="entry name" value="HTH_LUXR_2"/>
    <property type="match status" value="1"/>
</dbReference>
<keyword evidence="2" id="KW-0238">DNA-binding</keyword>
<name>A0A2U2HLW0_9BURK</name>
<organism evidence="6 7">
    <name type="scientific">Massilia glaciei</name>
    <dbReference type="NCBI Taxonomy" id="1524097"/>
    <lineage>
        <taxon>Bacteria</taxon>
        <taxon>Pseudomonadati</taxon>
        <taxon>Pseudomonadota</taxon>
        <taxon>Betaproteobacteria</taxon>
        <taxon>Burkholderiales</taxon>
        <taxon>Oxalobacteraceae</taxon>
        <taxon>Telluria group</taxon>
        <taxon>Massilia</taxon>
    </lineage>
</organism>
<evidence type="ECO:0000256" key="4">
    <source>
        <dbReference type="SAM" id="MobiDB-lite"/>
    </source>
</evidence>
<dbReference type="CDD" id="cd06170">
    <property type="entry name" value="LuxR_C_like"/>
    <property type="match status" value="1"/>
</dbReference>
<evidence type="ECO:0000256" key="3">
    <source>
        <dbReference type="ARBA" id="ARBA00023163"/>
    </source>
</evidence>
<dbReference type="Gene3D" id="3.30.450.80">
    <property type="entry name" value="Transcription factor LuxR-like, autoinducer-binding domain"/>
    <property type="match status" value="1"/>
</dbReference>
<accession>A0A2U2HLW0</accession>
<dbReference type="AlphaFoldDB" id="A0A2U2HLW0"/>
<evidence type="ECO:0000256" key="2">
    <source>
        <dbReference type="ARBA" id="ARBA00023125"/>
    </source>
</evidence>
<keyword evidence="7" id="KW-1185">Reference proteome</keyword>
<evidence type="ECO:0000256" key="1">
    <source>
        <dbReference type="ARBA" id="ARBA00023015"/>
    </source>
</evidence>
<keyword evidence="3" id="KW-0804">Transcription</keyword>
<feature type="domain" description="HTH luxR-type" evidence="5">
    <location>
        <begin position="206"/>
        <end position="271"/>
    </location>
</feature>
<keyword evidence="1" id="KW-0805">Transcription regulation</keyword>
<dbReference type="Proteomes" id="UP000241421">
    <property type="component" value="Unassembled WGS sequence"/>
</dbReference>
<reference evidence="6 7" key="1">
    <citation type="submission" date="2018-04" db="EMBL/GenBank/DDBJ databases">
        <title>Massilia violaceinigra sp. nov., a novel purple-pigmented bacterium isolated from Tianshan glacier, Xinjiang, China.</title>
        <authorList>
            <person name="Wang H."/>
        </authorList>
    </citation>
    <scope>NUCLEOTIDE SEQUENCE [LARGE SCALE GENOMIC DNA]</scope>
    <source>
        <strain evidence="6 7">B448-2</strain>
    </source>
</reference>
<comment type="caution">
    <text evidence="6">The sequence shown here is derived from an EMBL/GenBank/DDBJ whole genome shotgun (WGS) entry which is preliminary data.</text>
</comment>
<sequence length="275" mass="31228">MPPTALRPPLFHRSASGAAPGRTMSAARQVELDQRIMAVLVECTHVRDAADFGRVVEGSLRAVLPHEMMLCGIGGISRQGNHIRKILNFNYPLEYFEPLRDEEGRLDSPLMRRWRETQEPQLFQSGRDDHAFPDDWVRLFNKHDLRNTIADGVLDVGGVFSSFFIVSRIPGEIGPDHAFLLKLLTPHLHFALARVLTTVEEYQGKLCKSRKALSERQREILHWLHEGKTNWEIAKILGLSELNVKYHIDQIFLKLEVRSRAQAVAKGRALAACRA</sequence>